<evidence type="ECO:0000313" key="2">
    <source>
        <dbReference type="EMBL" id="MBL0385023.1"/>
    </source>
</evidence>
<comment type="similarity">
    <text evidence="1">Belongs to the UPF0161 family.</text>
</comment>
<sequence>MKAAILAFFRFYRKFLSPLKPPTCRFYPTCSAYGVEAVQKHGVTRGLFLTTVRLVKCGPWHPGGFDPVPDAVHTHTDAHTTHTKEGNSACCVNNHD</sequence>
<dbReference type="RefSeq" id="WP_201630130.1">
    <property type="nucleotide sequence ID" value="NZ_JAEQNB010000001.1"/>
</dbReference>
<comment type="function">
    <text evidence="1">Could be involved in insertion of integral membrane proteins into the membrane.</text>
</comment>
<protein>
    <recommendedName>
        <fullName evidence="1">Putative membrane protein insertion efficiency factor</fullName>
    </recommendedName>
</protein>
<name>A0ABS1J429_9BACL</name>
<comment type="caution">
    <text evidence="2">The sequence shown here is derived from an EMBL/GenBank/DDBJ whole genome shotgun (WGS) entry which is preliminary data.</text>
</comment>
<dbReference type="Pfam" id="PF01809">
    <property type="entry name" value="YidD"/>
    <property type="match status" value="1"/>
</dbReference>
<dbReference type="SMART" id="SM01234">
    <property type="entry name" value="Haemolytic"/>
    <property type="match status" value="1"/>
</dbReference>
<gene>
    <name evidence="2" type="primary">yidD</name>
    <name evidence="2" type="ORF">JJB07_00055</name>
</gene>
<keyword evidence="1" id="KW-0472">Membrane</keyword>
<keyword evidence="3" id="KW-1185">Reference proteome</keyword>
<reference evidence="2 3" key="1">
    <citation type="submission" date="2021-01" db="EMBL/GenBank/DDBJ databases">
        <title>Tumebacillus sp. strain ITR2 16S ribosomal RNA gene Genome sequencing and assembly.</title>
        <authorList>
            <person name="Kang M."/>
        </authorList>
    </citation>
    <scope>NUCLEOTIDE SEQUENCE [LARGE SCALE GENOMIC DNA]</scope>
    <source>
        <strain evidence="2 3">ITR2</strain>
    </source>
</reference>
<comment type="subcellular location">
    <subcellularLocation>
        <location evidence="1">Cell membrane</location>
        <topology evidence="1">Peripheral membrane protein</topology>
        <orientation evidence="1">Cytoplasmic side</orientation>
    </subcellularLocation>
</comment>
<evidence type="ECO:0000256" key="1">
    <source>
        <dbReference type="HAMAP-Rule" id="MF_00386"/>
    </source>
</evidence>
<accession>A0ABS1J429</accession>
<evidence type="ECO:0000313" key="3">
    <source>
        <dbReference type="Proteomes" id="UP000602284"/>
    </source>
</evidence>
<dbReference type="HAMAP" id="MF_00386">
    <property type="entry name" value="UPF0161_YidD"/>
    <property type="match status" value="1"/>
</dbReference>
<dbReference type="Proteomes" id="UP000602284">
    <property type="component" value="Unassembled WGS sequence"/>
</dbReference>
<dbReference type="EMBL" id="JAEQNB010000001">
    <property type="protein sequence ID" value="MBL0385023.1"/>
    <property type="molecule type" value="Genomic_DNA"/>
</dbReference>
<dbReference type="PANTHER" id="PTHR33383:SF1">
    <property type="entry name" value="MEMBRANE PROTEIN INSERTION EFFICIENCY FACTOR-RELATED"/>
    <property type="match status" value="1"/>
</dbReference>
<dbReference type="NCBIfam" id="TIGR00278">
    <property type="entry name" value="membrane protein insertion efficiency factor YidD"/>
    <property type="match status" value="1"/>
</dbReference>
<keyword evidence="1" id="KW-1003">Cell membrane</keyword>
<dbReference type="InterPro" id="IPR002696">
    <property type="entry name" value="Membr_insert_effic_factor_YidD"/>
</dbReference>
<proteinExistence type="inferred from homology"/>
<organism evidence="2 3">
    <name type="scientific">Tumebacillus amylolyticus</name>
    <dbReference type="NCBI Taxonomy" id="2801339"/>
    <lineage>
        <taxon>Bacteria</taxon>
        <taxon>Bacillati</taxon>
        <taxon>Bacillota</taxon>
        <taxon>Bacilli</taxon>
        <taxon>Bacillales</taxon>
        <taxon>Alicyclobacillaceae</taxon>
        <taxon>Tumebacillus</taxon>
    </lineage>
</organism>
<dbReference type="PANTHER" id="PTHR33383">
    <property type="entry name" value="MEMBRANE PROTEIN INSERTION EFFICIENCY FACTOR-RELATED"/>
    <property type="match status" value="1"/>
</dbReference>